<accession>A0A0X8FN13</accession>
<dbReference type="SUPFAM" id="SSF55174">
    <property type="entry name" value="Alpha-L RNA-binding motif"/>
    <property type="match status" value="1"/>
</dbReference>
<evidence type="ECO:0000313" key="2">
    <source>
        <dbReference type="Proteomes" id="UP000062260"/>
    </source>
</evidence>
<organism evidence="1 2">
    <name type="scientific">Aerococcus urinaehominis</name>
    <dbReference type="NCBI Taxonomy" id="128944"/>
    <lineage>
        <taxon>Bacteria</taxon>
        <taxon>Bacillati</taxon>
        <taxon>Bacillota</taxon>
        <taxon>Bacilli</taxon>
        <taxon>Lactobacillales</taxon>
        <taxon>Aerococcaceae</taxon>
        <taxon>Aerococcus</taxon>
    </lineage>
</organism>
<dbReference type="EMBL" id="CP014163">
    <property type="protein sequence ID" value="AMB99667.1"/>
    <property type="molecule type" value="Genomic_DNA"/>
</dbReference>
<dbReference type="Gene3D" id="3.10.290.10">
    <property type="entry name" value="RNA-binding S4 domain"/>
    <property type="match status" value="1"/>
</dbReference>
<dbReference type="OrthoDB" id="9812787at2"/>
<dbReference type="PROSITE" id="PS50889">
    <property type="entry name" value="S4"/>
    <property type="match status" value="1"/>
</dbReference>
<dbReference type="InterPro" id="IPR040591">
    <property type="entry name" value="RqcP2_RBD"/>
</dbReference>
<dbReference type="Pfam" id="PF17774">
    <property type="entry name" value="YlmH_RBD"/>
    <property type="match status" value="1"/>
</dbReference>
<dbReference type="RefSeq" id="WP_067979870.1">
    <property type="nucleotide sequence ID" value="NZ_CP014163.1"/>
</dbReference>
<reference evidence="1 2" key="1">
    <citation type="journal article" date="2016" name="Genome Announc.">
        <title>Complete Genome Sequences of Aerococcus christensenii CCUG 28831T, Aerococcus sanguinicola CCUG 43001T, Aerococcus urinae CCUG 36881T, Aerococcus urinaeequi CCUG 28094T, Aerococcus urinaehominis CCUG 42038 BT, and Aerococcus viridans CCUG 4311T.</title>
        <authorList>
            <person name="Carkaci D."/>
            <person name="Dargis R."/>
            <person name="Nielsen X.C."/>
            <person name="Skovgaard O."/>
            <person name="Fuursted K."/>
            <person name="Christensen J.J."/>
        </authorList>
    </citation>
    <scope>NUCLEOTIDE SEQUENCE [LARGE SCALE GENOMIC DNA]</scope>
    <source>
        <strain evidence="1 2">CCUG42038B</strain>
    </source>
</reference>
<dbReference type="KEGG" id="auh:AWM75_06585"/>
<dbReference type="Gene3D" id="3.30.70.330">
    <property type="match status" value="1"/>
</dbReference>
<dbReference type="Pfam" id="PF01479">
    <property type="entry name" value="S4"/>
    <property type="match status" value="1"/>
</dbReference>
<sequence>MCHLQHYADHEHDFVSQVEEWLDIVVRDYRPWLSYFLNPRQQTIVRQLVASYPDCQVSFWGGYRGAENQRALIAPSYYPAQTADFEISAFEILYGAKFNQLSHRQILGTLLGQGIDRNRLGDIISDGQAWQFFVDQAIGDFLNISVERIGSTKVTLKALTDADEILHLQENWQMRELVVSSLRLDLVIGEALKLSRQKSKQLVEGGQCKVNWRQVDQASYSLAQGDIISVRSFGRLRFDGILKETKKDKYRISIAVLKSNS</sequence>
<keyword evidence="2" id="KW-1185">Reference proteome</keyword>
<gene>
    <name evidence="1" type="ORF">AWM75_06585</name>
</gene>
<dbReference type="Gene3D" id="3.30.1370.160">
    <property type="match status" value="1"/>
</dbReference>
<evidence type="ECO:0000313" key="1">
    <source>
        <dbReference type="EMBL" id="AMB99667.1"/>
    </source>
</evidence>
<dbReference type="InterPro" id="IPR036986">
    <property type="entry name" value="S4_RNA-bd_sf"/>
</dbReference>
<dbReference type="PANTHER" id="PTHR13633:SF3">
    <property type="entry name" value="MITOCHONDRIAL TRANSCRIPTION RESCUE FACTOR 1"/>
    <property type="match status" value="1"/>
</dbReference>
<dbReference type="SMART" id="SM00363">
    <property type="entry name" value="S4"/>
    <property type="match status" value="1"/>
</dbReference>
<dbReference type="PANTHER" id="PTHR13633">
    <property type="entry name" value="MITOCHONDRIAL TRANSCRIPTION RESCUE FACTOR 1"/>
    <property type="match status" value="1"/>
</dbReference>
<dbReference type="GO" id="GO:0003723">
    <property type="term" value="F:RNA binding"/>
    <property type="evidence" value="ECO:0007669"/>
    <property type="project" value="InterPro"/>
</dbReference>
<dbReference type="STRING" id="128944.AWM75_06585"/>
<proteinExistence type="predicted"/>
<dbReference type="InterPro" id="IPR012677">
    <property type="entry name" value="Nucleotide-bd_a/b_plait_sf"/>
</dbReference>
<dbReference type="Proteomes" id="UP000062260">
    <property type="component" value="Chromosome"/>
</dbReference>
<dbReference type="AlphaFoldDB" id="A0A0X8FN13"/>
<reference evidence="2" key="2">
    <citation type="submission" date="2016-01" db="EMBL/GenBank/DDBJ databases">
        <title>Six Aerococcus type strain genome sequencing and assembly using PacBio and Illumina Hiseq.</title>
        <authorList>
            <person name="Carkaci D."/>
            <person name="Dargis R."/>
            <person name="Nielsen X.C."/>
            <person name="Skovgaard O."/>
            <person name="Fuursted K."/>
            <person name="Christensen J.J."/>
        </authorList>
    </citation>
    <scope>NUCLEOTIDE SEQUENCE [LARGE SCALE GENOMIC DNA]</scope>
    <source>
        <strain evidence="2">CCUG42038B</strain>
    </source>
</reference>
<protein>
    <submittedName>
        <fullName evidence="1">Uncharacterized protein</fullName>
    </submittedName>
</protein>
<dbReference type="CDD" id="cd00165">
    <property type="entry name" value="S4"/>
    <property type="match status" value="1"/>
</dbReference>
<name>A0A0X8FN13_9LACT</name>
<dbReference type="InterPro" id="IPR002942">
    <property type="entry name" value="S4_RNA-bd"/>
</dbReference>